<comment type="caution">
    <text evidence="2">The sequence shown here is derived from an EMBL/GenBank/DDBJ whole genome shotgun (WGS) entry which is preliminary data.</text>
</comment>
<evidence type="ECO:0000313" key="2">
    <source>
        <dbReference type="EMBL" id="PQJ11566.1"/>
    </source>
</evidence>
<gene>
    <name evidence="2" type="ORF">CJD36_007145</name>
</gene>
<dbReference type="InterPro" id="IPR014729">
    <property type="entry name" value="Rossmann-like_a/b/a_fold"/>
</dbReference>
<dbReference type="PIRSF" id="PIRSF039123">
    <property type="entry name" value="Diphthamide_synthase"/>
    <property type="match status" value="1"/>
</dbReference>
<dbReference type="Proteomes" id="UP000239872">
    <property type="component" value="Unassembled WGS sequence"/>
</dbReference>
<keyword evidence="2" id="KW-0547">Nucleotide-binding</keyword>
<dbReference type="AlphaFoldDB" id="A0A2S7SYG4"/>
<keyword evidence="3" id="KW-1185">Reference proteome</keyword>
<feature type="domain" description="Diphthamide synthase" evidence="1">
    <location>
        <begin position="24"/>
        <end position="224"/>
    </location>
</feature>
<organism evidence="2 3">
    <name type="scientific">Flavipsychrobacter stenotrophus</name>
    <dbReference type="NCBI Taxonomy" id="2077091"/>
    <lineage>
        <taxon>Bacteria</taxon>
        <taxon>Pseudomonadati</taxon>
        <taxon>Bacteroidota</taxon>
        <taxon>Chitinophagia</taxon>
        <taxon>Chitinophagales</taxon>
        <taxon>Chitinophagaceae</taxon>
        <taxon>Flavipsychrobacter</taxon>
    </lineage>
</organism>
<dbReference type="SUPFAM" id="SSF52402">
    <property type="entry name" value="Adenine nucleotide alpha hydrolases-like"/>
    <property type="match status" value="1"/>
</dbReference>
<dbReference type="EMBL" id="PPSL01000002">
    <property type="protein sequence ID" value="PQJ11566.1"/>
    <property type="molecule type" value="Genomic_DNA"/>
</dbReference>
<accession>A0A2S7SYG4</accession>
<dbReference type="Pfam" id="PF01902">
    <property type="entry name" value="Diphthami_syn_2"/>
    <property type="match status" value="1"/>
</dbReference>
<protein>
    <submittedName>
        <fullName evidence="2">ATP-binding protein</fullName>
    </submittedName>
</protein>
<dbReference type="InterPro" id="IPR030662">
    <property type="entry name" value="DPH6/MJ0570"/>
</dbReference>
<keyword evidence="2" id="KW-0067">ATP-binding</keyword>
<dbReference type="GO" id="GO:0005524">
    <property type="term" value="F:ATP binding"/>
    <property type="evidence" value="ECO:0007669"/>
    <property type="project" value="UniProtKB-KW"/>
</dbReference>
<reference evidence="2 3" key="1">
    <citation type="submission" date="2018-01" db="EMBL/GenBank/DDBJ databases">
        <title>A novel member of the phylum Bacteroidetes isolated from glacier ice.</title>
        <authorList>
            <person name="Liu Q."/>
            <person name="Xin Y.-H."/>
        </authorList>
    </citation>
    <scope>NUCLEOTIDE SEQUENCE [LARGE SCALE GENOMIC DNA]</scope>
    <source>
        <strain evidence="2 3">RB1R16</strain>
    </source>
</reference>
<sequence>MPPLFFMHLPHYICPTITPMNNTVLNWSSGKDAALAYYKLLAHNKYKVTHLLTTLSLEHDRIFMHGIREKLLDIQAEKMNLPLTKVKLPASPDDSLYKDAMSNAMERLKNEGITTAAFGDIFLEDLKTYREEQLAQINIQAHFPLWEQNTHDLVHQVADAGIEAIIVCVNDKYLGKDFLGRKIDASLLNDLPANVDPCGENGEYHSFVYNAPFFSAPIPITMGEIVHKRYTSPDGNTQWDTGFYFLDCDVE</sequence>
<dbReference type="InterPro" id="IPR002761">
    <property type="entry name" value="Diphthami_syn_dom"/>
</dbReference>
<proteinExistence type="predicted"/>
<dbReference type="Gene3D" id="3.90.1490.10">
    <property type="entry name" value="putative n-type atp pyrophosphatase, domain 2"/>
    <property type="match status" value="1"/>
</dbReference>
<evidence type="ECO:0000259" key="1">
    <source>
        <dbReference type="Pfam" id="PF01902"/>
    </source>
</evidence>
<name>A0A2S7SYG4_9BACT</name>
<dbReference type="Gene3D" id="3.40.50.620">
    <property type="entry name" value="HUPs"/>
    <property type="match status" value="1"/>
</dbReference>
<evidence type="ECO:0000313" key="3">
    <source>
        <dbReference type="Proteomes" id="UP000239872"/>
    </source>
</evidence>